<evidence type="ECO:0000259" key="2">
    <source>
        <dbReference type="PROSITE" id="PS50966"/>
    </source>
</evidence>
<reference evidence="3" key="2">
    <citation type="submission" date="2023-06" db="EMBL/GenBank/DDBJ databases">
        <authorList>
            <person name="Ma L."/>
            <person name="Liu K.-W."/>
            <person name="Li Z."/>
            <person name="Hsiao Y.-Y."/>
            <person name="Qi Y."/>
            <person name="Fu T."/>
            <person name="Tang G."/>
            <person name="Zhang D."/>
            <person name="Sun W.-H."/>
            <person name="Liu D.-K."/>
            <person name="Li Y."/>
            <person name="Chen G.-Z."/>
            <person name="Liu X.-D."/>
            <person name="Liao X.-Y."/>
            <person name="Jiang Y.-T."/>
            <person name="Yu X."/>
            <person name="Hao Y."/>
            <person name="Huang J."/>
            <person name="Zhao X.-W."/>
            <person name="Ke S."/>
            <person name="Chen Y.-Y."/>
            <person name="Wu W.-L."/>
            <person name="Hsu J.-L."/>
            <person name="Lin Y.-F."/>
            <person name="Huang M.-D."/>
            <person name="Li C.-Y."/>
            <person name="Huang L."/>
            <person name="Wang Z.-W."/>
            <person name="Zhao X."/>
            <person name="Zhong W.-Y."/>
            <person name="Peng D.-H."/>
            <person name="Ahmad S."/>
            <person name="Lan S."/>
            <person name="Zhang J.-S."/>
            <person name="Tsai W.-C."/>
            <person name="Van De Peer Y."/>
            <person name="Liu Z.-J."/>
        </authorList>
    </citation>
    <scope>NUCLEOTIDE SEQUENCE</scope>
    <source>
        <strain evidence="3">SCP</strain>
        <tissue evidence="3">Leaves</tissue>
    </source>
</reference>
<comment type="caution">
    <text evidence="3">The sequence shown here is derived from an EMBL/GenBank/DDBJ whole genome shotgun (WGS) entry which is preliminary data.</text>
</comment>
<dbReference type="EMBL" id="JAUJYN010000011">
    <property type="protein sequence ID" value="KAK1260448.1"/>
    <property type="molecule type" value="Genomic_DNA"/>
</dbReference>
<proteinExistence type="predicted"/>
<protein>
    <recommendedName>
        <fullName evidence="2">SWIM-type domain-containing protein</fullName>
    </recommendedName>
</protein>
<evidence type="ECO:0000256" key="1">
    <source>
        <dbReference type="PROSITE-ProRule" id="PRU00325"/>
    </source>
</evidence>
<organism evidence="3 4">
    <name type="scientific">Acorus gramineus</name>
    <name type="common">Dwarf sweet flag</name>
    <dbReference type="NCBI Taxonomy" id="55184"/>
    <lineage>
        <taxon>Eukaryota</taxon>
        <taxon>Viridiplantae</taxon>
        <taxon>Streptophyta</taxon>
        <taxon>Embryophyta</taxon>
        <taxon>Tracheophyta</taxon>
        <taxon>Spermatophyta</taxon>
        <taxon>Magnoliopsida</taxon>
        <taxon>Liliopsida</taxon>
        <taxon>Acoraceae</taxon>
        <taxon>Acorus</taxon>
    </lineage>
</organism>
<sequence>MQMIGCFLSHLLWLKVKMSLVGIGFLSCIHQFVTDRHGLTIISDRHPGIIQAVRQSTMESGVAHRFCIRHLRDNFKKTYKNVNLVELMYRASQRTMISEFEETMRRIEFMNPEAWGRLNRVRKEQWTLCHDGGRRWGAMTTNKSECMNNVLKGARGLPITALIQQTFYRVNDFFVARRESGQMTTSSFMPRLNAKLMDSERECQQMRILWYSLERFGVHDRWNNPYDVELKEIASCECNVPKLYHHPCSHVMVACMAIRVSYKDYVSKWYTTESYCLTYVPEFLPVRQKGFCPPMNLTLQPPDERRKKGRPRNTRRRMAMDERADHFWF</sequence>
<dbReference type="GO" id="GO:0008270">
    <property type="term" value="F:zinc ion binding"/>
    <property type="evidence" value="ECO:0007669"/>
    <property type="project" value="UniProtKB-KW"/>
</dbReference>
<feature type="domain" description="SWIM-type" evidence="2">
    <location>
        <begin position="226"/>
        <end position="259"/>
    </location>
</feature>
<keyword evidence="1" id="KW-0862">Zinc</keyword>
<dbReference type="AlphaFoldDB" id="A0AAV9A8H3"/>
<dbReference type="PANTHER" id="PTHR31973">
    <property type="entry name" value="POLYPROTEIN, PUTATIVE-RELATED"/>
    <property type="match status" value="1"/>
</dbReference>
<keyword evidence="1" id="KW-0863">Zinc-finger</keyword>
<accession>A0AAV9A8H3</accession>
<dbReference type="Proteomes" id="UP001179952">
    <property type="component" value="Unassembled WGS sequence"/>
</dbReference>
<evidence type="ECO:0000313" key="4">
    <source>
        <dbReference type="Proteomes" id="UP001179952"/>
    </source>
</evidence>
<keyword evidence="1" id="KW-0479">Metal-binding</keyword>
<gene>
    <name evidence="3" type="ORF">QJS04_geneDACA013373</name>
</gene>
<name>A0AAV9A8H3_ACOGR</name>
<dbReference type="InterPro" id="IPR007527">
    <property type="entry name" value="Znf_SWIM"/>
</dbReference>
<dbReference type="PROSITE" id="PS50966">
    <property type="entry name" value="ZF_SWIM"/>
    <property type="match status" value="1"/>
</dbReference>
<keyword evidence="4" id="KW-1185">Reference proteome</keyword>
<dbReference type="PANTHER" id="PTHR31973:SF195">
    <property type="entry name" value="MUDR FAMILY TRANSPOSASE"/>
    <property type="match status" value="1"/>
</dbReference>
<reference evidence="3" key="1">
    <citation type="journal article" date="2023" name="Nat. Commun.">
        <title>Diploid and tetraploid genomes of Acorus and the evolution of monocots.</title>
        <authorList>
            <person name="Ma L."/>
            <person name="Liu K.W."/>
            <person name="Li Z."/>
            <person name="Hsiao Y.Y."/>
            <person name="Qi Y."/>
            <person name="Fu T."/>
            <person name="Tang G.D."/>
            <person name="Zhang D."/>
            <person name="Sun W.H."/>
            <person name="Liu D.K."/>
            <person name="Li Y."/>
            <person name="Chen G.Z."/>
            <person name="Liu X.D."/>
            <person name="Liao X.Y."/>
            <person name="Jiang Y.T."/>
            <person name="Yu X."/>
            <person name="Hao Y."/>
            <person name="Huang J."/>
            <person name="Zhao X.W."/>
            <person name="Ke S."/>
            <person name="Chen Y.Y."/>
            <person name="Wu W.L."/>
            <person name="Hsu J.L."/>
            <person name="Lin Y.F."/>
            <person name="Huang M.D."/>
            <person name="Li C.Y."/>
            <person name="Huang L."/>
            <person name="Wang Z.W."/>
            <person name="Zhao X."/>
            <person name="Zhong W.Y."/>
            <person name="Peng D.H."/>
            <person name="Ahmad S."/>
            <person name="Lan S."/>
            <person name="Zhang J.S."/>
            <person name="Tsai W.C."/>
            <person name="Van de Peer Y."/>
            <person name="Liu Z.J."/>
        </authorList>
    </citation>
    <scope>NUCLEOTIDE SEQUENCE</scope>
    <source>
        <strain evidence="3">SCP</strain>
    </source>
</reference>
<evidence type="ECO:0000313" key="3">
    <source>
        <dbReference type="EMBL" id="KAK1260448.1"/>
    </source>
</evidence>